<dbReference type="EC" id="2.7.13.3" evidence="3"/>
<dbReference type="RefSeq" id="WP_126019491.1">
    <property type="nucleotide sequence ID" value="NZ_CP034437.1"/>
</dbReference>
<keyword evidence="9" id="KW-0067">ATP-binding</keyword>
<evidence type="ECO:0000313" key="16">
    <source>
        <dbReference type="EMBL" id="AZN43177.1"/>
    </source>
</evidence>
<dbReference type="GO" id="GO:0005886">
    <property type="term" value="C:plasma membrane"/>
    <property type="evidence" value="ECO:0007669"/>
    <property type="project" value="UniProtKB-SubCell"/>
</dbReference>
<dbReference type="PANTHER" id="PTHR24421">
    <property type="entry name" value="NITRATE/NITRITE SENSOR PROTEIN NARX-RELATED"/>
    <property type="match status" value="1"/>
</dbReference>
<dbReference type="InterPro" id="IPR005467">
    <property type="entry name" value="His_kinase_dom"/>
</dbReference>
<name>A0A3S9ABN9_9BACL</name>
<organism evidence="16 17">
    <name type="scientific">Paenibacillus albus</name>
    <dbReference type="NCBI Taxonomy" id="2495582"/>
    <lineage>
        <taxon>Bacteria</taxon>
        <taxon>Bacillati</taxon>
        <taxon>Bacillota</taxon>
        <taxon>Bacilli</taxon>
        <taxon>Bacillales</taxon>
        <taxon>Paenibacillaceae</taxon>
        <taxon>Paenibacillus</taxon>
    </lineage>
</organism>
<dbReference type="EMBL" id="CP034437">
    <property type="protein sequence ID" value="AZN43177.1"/>
    <property type="molecule type" value="Genomic_DNA"/>
</dbReference>
<keyword evidence="5" id="KW-0808">Transferase</keyword>
<evidence type="ECO:0000256" key="8">
    <source>
        <dbReference type="ARBA" id="ARBA00022777"/>
    </source>
</evidence>
<dbReference type="InterPro" id="IPR003594">
    <property type="entry name" value="HATPase_dom"/>
</dbReference>
<evidence type="ECO:0000256" key="5">
    <source>
        <dbReference type="ARBA" id="ARBA00022679"/>
    </source>
</evidence>
<keyword evidence="11" id="KW-0902">Two-component regulatory system</keyword>
<evidence type="ECO:0000256" key="2">
    <source>
        <dbReference type="ARBA" id="ARBA00004651"/>
    </source>
</evidence>
<dbReference type="InterPro" id="IPR050482">
    <property type="entry name" value="Sensor_HK_TwoCompSys"/>
</dbReference>
<dbReference type="SMART" id="SM00387">
    <property type="entry name" value="HATPase_c"/>
    <property type="match status" value="1"/>
</dbReference>
<evidence type="ECO:0000256" key="13">
    <source>
        <dbReference type="SAM" id="MobiDB-lite"/>
    </source>
</evidence>
<dbReference type="GO" id="GO:0046983">
    <property type="term" value="F:protein dimerization activity"/>
    <property type="evidence" value="ECO:0007669"/>
    <property type="project" value="InterPro"/>
</dbReference>
<comment type="catalytic activity">
    <reaction evidence="1">
        <text>ATP + protein L-histidine = ADP + protein N-phospho-L-histidine.</text>
        <dbReference type="EC" id="2.7.13.3"/>
    </reaction>
</comment>
<gene>
    <name evidence="16" type="ORF">EJC50_28335</name>
</gene>
<dbReference type="GO" id="GO:0000155">
    <property type="term" value="F:phosphorelay sensor kinase activity"/>
    <property type="evidence" value="ECO:0007669"/>
    <property type="project" value="InterPro"/>
</dbReference>
<dbReference type="SUPFAM" id="SSF55874">
    <property type="entry name" value="ATPase domain of HSP90 chaperone/DNA topoisomerase II/histidine kinase"/>
    <property type="match status" value="1"/>
</dbReference>
<evidence type="ECO:0000256" key="6">
    <source>
        <dbReference type="ARBA" id="ARBA00022692"/>
    </source>
</evidence>
<feature type="region of interest" description="Disordered" evidence="13">
    <location>
        <begin position="1"/>
        <end position="61"/>
    </location>
</feature>
<evidence type="ECO:0000256" key="9">
    <source>
        <dbReference type="ARBA" id="ARBA00022840"/>
    </source>
</evidence>
<evidence type="ECO:0000259" key="15">
    <source>
        <dbReference type="PROSITE" id="PS50109"/>
    </source>
</evidence>
<dbReference type="Pfam" id="PF07730">
    <property type="entry name" value="HisKA_3"/>
    <property type="match status" value="1"/>
</dbReference>
<feature type="compositionally biased region" description="Basic and acidic residues" evidence="13">
    <location>
        <begin position="47"/>
        <end position="61"/>
    </location>
</feature>
<keyword evidence="4" id="KW-1003">Cell membrane</keyword>
<dbReference type="GO" id="GO:0005524">
    <property type="term" value="F:ATP binding"/>
    <property type="evidence" value="ECO:0007669"/>
    <property type="project" value="UniProtKB-KW"/>
</dbReference>
<feature type="transmembrane region" description="Helical" evidence="14">
    <location>
        <begin position="69"/>
        <end position="92"/>
    </location>
</feature>
<keyword evidence="8 16" id="KW-0418">Kinase</keyword>
<proteinExistence type="predicted"/>
<comment type="subcellular location">
    <subcellularLocation>
        <location evidence="2">Cell membrane</location>
        <topology evidence="2">Multi-pass membrane protein</topology>
    </subcellularLocation>
</comment>
<dbReference type="Gene3D" id="3.30.565.10">
    <property type="entry name" value="Histidine kinase-like ATPase, C-terminal domain"/>
    <property type="match status" value="1"/>
</dbReference>
<keyword evidence="7" id="KW-0547">Nucleotide-binding</keyword>
<keyword evidence="17" id="KW-1185">Reference proteome</keyword>
<accession>A0A3S9ABN9</accession>
<dbReference type="AlphaFoldDB" id="A0A3S9ABN9"/>
<keyword evidence="6 14" id="KW-0812">Transmembrane</keyword>
<keyword evidence="12 14" id="KW-0472">Membrane</keyword>
<evidence type="ECO:0000256" key="1">
    <source>
        <dbReference type="ARBA" id="ARBA00000085"/>
    </source>
</evidence>
<sequence length="376" mass="41214">MSAESSSPKTPDKAVIGAGTGTEAGTGTQLDTYSSRPAGGEGARFPDYLKRTEPLPSQSEKRKNAAETVLWLLVILGLGVLLLQGTGYLKLFALQSKAALIGLSVIALSLALAAVYSYLQGVKLREAVQRLTDQQRSKRQQRVTLLSEDGAAQEPPESFTAEDEAWTEQVRFSAVIEERQRLARELHDAVSQQLFAISMTATAVSRTMEKDWERAKRQVQLIEEMASVAQSEMRALLLHLRPVHLDGKNLGMALRSLVDELKQKVPMIITLEADPTIKLGSEAEDHLFRIAQEAFSNSLRHSKAEHLNIFLQQSGSHVRLTLQDDGLGFNLEEKKQTSYGLLTMEERVNMLGGSLKLITSPGNGVLIDIWVPAGGS</sequence>
<dbReference type="KEGG" id="palb:EJC50_28335"/>
<evidence type="ECO:0000256" key="12">
    <source>
        <dbReference type="ARBA" id="ARBA00023136"/>
    </source>
</evidence>
<evidence type="ECO:0000256" key="10">
    <source>
        <dbReference type="ARBA" id="ARBA00022989"/>
    </source>
</evidence>
<evidence type="ECO:0000256" key="4">
    <source>
        <dbReference type="ARBA" id="ARBA00022475"/>
    </source>
</evidence>
<evidence type="ECO:0000256" key="3">
    <source>
        <dbReference type="ARBA" id="ARBA00012438"/>
    </source>
</evidence>
<feature type="region of interest" description="Disordered" evidence="13">
    <location>
        <begin position="139"/>
        <end position="160"/>
    </location>
</feature>
<dbReference type="PANTHER" id="PTHR24421:SF37">
    <property type="entry name" value="SENSOR HISTIDINE KINASE NARS"/>
    <property type="match status" value="1"/>
</dbReference>
<dbReference type="InterPro" id="IPR036890">
    <property type="entry name" value="HATPase_C_sf"/>
</dbReference>
<keyword evidence="10 14" id="KW-1133">Transmembrane helix</keyword>
<dbReference type="Gene3D" id="1.20.5.1930">
    <property type="match status" value="1"/>
</dbReference>
<dbReference type="Proteomes" id="UP000272528">
    <property type="component" value="Chromosome"/>
</dbReference>
<evidence type="ECO:0000256" key="14">
    <source>
        <dbReference type="SAM" id="Phobius"/>
    </source>
</evidence>
<feature type="domain" description="Histidine kinase" evidence="15">
    <location>
        <begin position="181"/>
        <end position="375"/>
    </location>
</feature>
<dbReference type="CDD" id="cd16917">
    <property type="entry name" value="HATPase_UhpB-NarQ-NarX-like"/>
    <property type="match status" value="1"/>
</dbReference>
<dbReference type="InterPro" id="IPR011712">
    <property type="entry name" value="Sig_transdc_His_kin_sub3_dim/P"/>
</dbReference>
<evidence type="ECO:0000256" key="11">
    <source>
        <dbReference type="ARBA" id="ARBA00023012"/>
    </source>
</evidence>
<dbReference type="Pfam" id="PF02518">
    <property type="entry name" value="HATPase_c"/>
    <property type="match status" value="1"/>
</dbReference>
<dbReference type="OrthoDB" id="9795828at2"/>
<evidence type="ECO:0000313" key="17">
    <source>
        <dbReference type="Proteomes" id="UP000272528"/>
    </source>
</evidence>
<evidence type="ECO:0000256" key="7">
    <source>
        <dbReference type="ARBA" id="ARBA00022741"/>
    </source>
</evidence>
<protein>
    <recommendedName>
        <fullName evidence="3">histidine kinase</fullName>
        <ecNumber evidence="3">2.7.13.3</ecNumber>
    </recommendedName>
</protein>
<dbReference type="PROSITE" id="PS50109">
    <property type="entry name" value="HIS_KIN"/>
    <property type="match status" value="1"/>
</dbReference>
<reference evidence="17" key="1">
    <citation type="submission" date="2018-12" db="EMBL/GenBank/DDBJ databases">
        <title>Genome sequence of Peanibacillus sp.</title>
        <authorList>
            <person name="Subramani G."/>
            <person name="Srinivasan S."/>
            <person name="Kim M.K."/>
        </authorList>
    </citation>
    <scope>NUCLEOTIDE SEQUENCE [LARGE SCALE GENOMIC DNA]</scope>
    <source>
        <strain evidence="17">18JY67-1</strain>
    </source>
</reference>
<feature type="transmembrane region" description="Helical" evidence="14">
    <location>
        <begin position="98"/>
        <end position="119"/>
    </location>
</feature>